<dbReference type="Proteomes" id="UP001497444">
    <property type="component" value="Chromosome 5"/>
</dbReference>
<sequence>MRRGDENTGRKKEPKTVVVPAVAVPPAVPHFTPRVSAVVLYPVVKFCLSFSMSFCPRVQAYRHLVPRWLYSTLVGIPRSLA</sequence>
<reference evidence="1" key="1">
    <citation type="submission" date="2024-02" db="EMBL/GenBank/DDBJ databases">
        <authorList>
            <consortium name="ELIXIR-Norway"/>
            <consortium name="Elixir Norway"/>
        </authorList>
    </citation>
    <scope>NUCLEOTIDE SEQUENCE</scope>
</reference>
<dbReference type="EMBL" id="OZ020100">
    <property type="protein sequence ID" value="CAK9273130.1"/>
    <property type="molecule type" value="Genomic_DNA"/>
</dbReference>
<evidence type="ECO:0000313" key="1">
    <source>
        <dbReference type="EMBL" id="CAK9273130.1"/>
    </source>
</evidence>
<evidence type="ECO:0000313" key="2">
    <source>
        <dbReference type="Proteomes" id="UP001497444"/>
    </source>
</evidence>
<name>A0ABP0X689_9BRYO</name>
<protein>
    <submittedName>
        <fullName evidence="1">Uncharacterized protein</fullName>
    </submittedName>
</protein>
<proteinExistence type="predicted"/>
<accession>A0ABP0X689</accession>
<gene>
    <name evidence="1" type="ORF">CSSPJE1EN1_LOCUS18608</name>
</gene>
<keyword evidence="2" id="KW-1185">Reference proteome</keyword>
<organism evidence="1 2">
    <name type="scientific">Sphagnum jensenii</name>
    <dbReference type="NCBI Taxonomy" id="128206"/>
    <lineage>
        <taxon>Eukaryota</taxon>
        <taxon>Viridiplantae</taxon>
        <taxon>Streptophyta</taxon>
        <taxon>Embryophyta</taxon>
        <taxon>Bryophyta</taxon>
        <taxon>Sphagnophytina</taxon>
        <taxon>Sphagnopsida</taxon>
        <taxon>Sphagnales</taxon>
        <taxon>Sphagnaceae</taxon>
        <taxon>Sphagnum</taxon>
    </lineage>
</organism>